<evidence type="ECO:0000259" key="1">
    <source>
        <dbReference type="Pfam" id="PF12705"/>
    </source>
</evidence>
<feature type="domain" description="PD-(D/E)XK endonuclease-like" evidence="1">
    <location>
        <begin position="704"/>
        <end position="900"/>
    </location>
</feature>
<name>A0A933KX34_9HYPH</name>
<reference evidence="2" key="1">
    <citation type="submission" date="2020-07" db="EMBL/GenBank/DDBJ databases">
        <title>Huge and variable diversity of episymbiotic CPR bacteria and DPANN archaea in groundwater ecosystems.</title>
        <authorList>
            <person name="He C.Y."/>
            <person name="Keren R."/>
            <person name="Whittaker M."/>
            <person name="Farag I.F."/>
            <person name="Doudna J."/>
            <person name="Cate J.H.D."/>
            <person name="Banfield J.F."/>
        </authorList>
    </citation>
    <scope>NUCLEOTIDE SEQUENCE</scope>
    <source>
        <strain evidence="2">NC_groundwater_1586_Pr3_B-0.1um_66_15</strain>
    </source>
</reference>
<dbReference type="InterPro" id="IPR027417">
    <property type="entry name" value="P-loop_NTPase"/>
</dbReference>
<evidence type="ECO:0000313" key="3">
    <source>
        <dbReference type="Proteomes" id="UP000782610"/>
    </source>
</evidence>
<dbReference type="SUPFAM" id="SSF52540">
    <property type="entry name" value="P-loop containing nucleoside triphosphate hydrolases"/>
    <property type="match status" value="1"/>
</dbReference>
<sequence>MSRRGLYTIAPHAPFLVTLVERMLDGTLLGDWERAGPFWLADVTIILPTRRARLTLAELFAERLGGAALLPDIRTFGGESADEEPFLPPVDAPAPMPPASLIERRLTLSRLVEAFAKSAEGFASPPNAAEIFWLADSLGTLIDDFSIEDVATGKLDALVPADLAANWEQILTFLRIALTAWPEILAGRGKVDGAVARNERLRRQAATAEVVYGGRPVIAAGSTGSIPATAALLKAIAALPRGALVLPGLDTTLSAKQHEMLIEGETTQGHPQYSLGRLLRGLGAGIADVEELAGEAARTTLVRTALAPADETTLWAGRRDAIDLAAALDGVGILAAPNADLEARAIALAARAAIAARKSVGIIARDQTLARRIVVELGRHGIAVDDPAGTPLYQSAVGRLARQVLAIVGNDFAAVDTVALLRNRAVTLGLERAEISRHANRLDLKLRGQRPMAGLAGLLAFAAGDELEPMLRRLGEATQPVADLGGRAQIDAGTLAAALHAAIAALSGGDDLPGLAEFEQWADEMAGLVDRGAGFPPVNLDGVLAALMAGAKVQAAERRRDDIHIWGELEARLQTPDLMILAGLNEGIWPPIADPGPWLSRGMRIKVGLEPPERQQGQAAHDFQMAMGNAEVLLAYATRMGTSPALPSRLVQRLDALIGETEARTLRARGDVWLEQARAIDFAGIPKPARRPEPRPPAAMRPRRLSVTEIETLMRSPYDVYAKHVLRLRRKEPLGAEVDARERGTMIHKVFAAFIEAGHDFDELDAAARLMELARDAFKGLDAIGERRDIWLRRFERTAEQFLDFERQRHAIGGRVAELKGEWVFPDLDGFVLSGIADRIDRRNDGTLEIIDFKTGGVPQPKDMTAFDAPQLLLEAAMARAGAFPGIPAADTAALTYIKIGLGPAAFQIKPFKLRAGMSLMAAVDEIGRRTQGHIDAFLLHDGLPMSARIRPRAETGRRRYPGDYDHLARTDEWTLTAGVDDP</sequence>
<dbReference type="InterPro" id="IPR011604">
    <property type="entry name" value="PDDEXK-like_dom_sf"/>
</dbReference>
<dbReference type="Proteomes" id="UP000782610">
    <property type="component" value="Unassembled WGS sequence"/>
</dbReference>
<dbReference type="EMBL" id="JACRAF010000003">
    <property type="protein sequence ID" value="MBI4920214.1"/>
    <property type="molecule type" value="Genomic_DNA"/>
</dbReference>
<protein>
    <submittedName>
        <fullName evidence="2">Double-strand break repair protein AddB</fullName>
    </submittedName>
</protein>
<dbReference type="Gene3D" id="3.90.320.10">
    <property type="match status" value="1"/>
</dbReference>
<accession>A0A933KX34</accession>
<comment type="caution">
    <text evidence="2">The sequence shown here is derived from an EMBL/GenBank/DDBJ whole genome shotgun (WGS) entry which is preliminary data.</text>
</comment>
<evidence type="ECO:0000313" key="2">
    <source>
        <dbReference type="EMBL" id="MBI4920214.1"/>
    </source>
</evidence>
<dbReference type="InterPro" id="IPR038726">
    <property type="entry name" value="PDDEXK_AddAB-type"/>
</dbReference>
<organism evidence="2 3">
    <name type="scientific">Devosia nanyangense</name>
    <dbReference type="NCBI Taxonomy" id="1228055"/>
    <lineage>
        <taxon>Bacteria</taxon>
        <taxon>Pseudomonadati</taxon>
        <taxon>Pseudomonadota</taxon>
        <taxon>Alphaproteobacteria</taxon>
        <taxon>Hyphomicrobiales</taxon>
        <taxon>Devosiaceae</taxon>
        <taxon>Devosia</taxon>
    </lineage>
</organism>
<dbReference type="NCBIfam" id="TIGR02786">
    <property type="entry name" value="addB_alphas"/>
    <property type="match status" value="1"/>
</dbReference>
<dbReference type="Pfam" id="PF12705">
    <property type="entry name" value="PDDEXK_1"/>
    <property type="match status" value="1"/>
</dbReference>
<gene>
    <name evidence="2" type="primary">addB</name>
    <name evidence="2" type="ORF">HY834_00560</name>
</gene>
<dbReference type="InterPro" id="IPR014153">
    <property type="entry name" value="Ds_break_AddB"/>
</dbReference>
<proteinExistence type="predicted"/>
<dbReference type="AlphaFoldDB" id="A0A933KX34"/>